<dbReference type="PANTHER" id="PTHR43442:SF3">
    <property type="entry name" value="GLUCONOKINASE-RELATED"/>
    <property type="match status" value="1"/>
</dbReference>
<gene>
    <name evidence="10" type="ORF">GCM10022200_26180</name>
</gene>
<comment type="pathway">
    <text evidence="1">Carbohydrate acid metabolism.</text>
</comment>
<name>A0ABP7AW11_9MICO</name>
<dbReference type="Proteomes" id="UP001501697">
    <property type="component" value="Unassembled WGS sequence"/>
</dbReference>
<evidence type="ECO:0000256" key="9">
    <source>
        <dbReference type="RuleBase" id="RU363066"/>
    </source>
</evidence>
<evidence type="ECO:0000256" key="2">
    <source>
        <dbReference type="ARBA" id="ARBA00008420"/>
    </source>
</evidence>
<comment type="similarity">
    <text evidence="2 9">Belongs to the gluconokinase GntK/GntV family.</text>
</comment>
<evidence type="ECO:0000256" key="3">
    <source>
        <dbReference type="ARBA" id="ARBA00012054"/>
    </source>
</evidence>
<evidence type="ECO:0000256" key="1">
    <source>
        <dbReference type="ARBA" id="ARBA00004761"/>
    </source>
</evidence>
<keyword evidence="6 9" id="KW-0418">Kinase</keyword>
<keyword evidence="7 9" id="KW-0067">ATP-binding</keyword>
<reference evidence="11" key="1">
    <citation type="journal article" date="2019" name="Int. J. Syst. Evol. Microbiol.">
        <title>The Global Catalogue of Microorganisms (GCM) 10K type strain sequencing project: providing services to taxonomists for standard genome sequencing and annotation.</title>
        <authorList>
            <consortium name="The Broad Institute Genomics Platform"/>
            <consortium name="The Broad Institute Genome Sequencing Center for Infectious Disease"/>
            <person name="Wu L."/>
            <person name="Ma J."/>
        </authorList>
    </citation>
    <scope>NUCLEOTIDE SEQUENCE [LARGE SCALE GENOMIC DNA]</scope>
    <source>
        <strain evidence="11">JCM 16544</strain>
    </source>
</reference>
<accession>A0ABP7AW11</accession>
<dbReference type="InterPro" id="IPR027417">
    <property type="entry name" value="P-loop_NTPase"/>
</dbReference>
<sequence length="162" mass="17167">MGVSAVGKSSVAIALAQRLAIPLCDADDLHPESNRAKMRGGVPLTDEDRWPWLDDVGRTIADADGGIVVACSALRRVYRDRLRAHAPDVVFVHLTGTAELLAERAAGRRGHFMPPALLASQLATLEPIAPDETAVVLDVTASVDELADAAVAWIGARSERGI</sequence>
<evidence type="ECO:0000256" key="8">
    <source>
        <dbReference type="ARBA" id="ARBA00048090"/>
    </source>
</evidence>
<evidence type="ECO:0000256" key="5">
    <source>
        <dbReference type="ARBA" id="ARBA00022741"/>
    </source>
</evidence>
<evidence type="ECO:0000256" key="4">
    <source>
        <dbReference type="ARBA" id="ARBA00022679"/>
    </source>
</evidence>
<dbReference type="CDD" id="cd02021">
    <property type="entry name" value="GntK"/>
    <property type="match status" value="1"/>
</dbReference>
<comment type="caution">
    <text evidence="10">The sequence shown here is derived from an EMBL/GenBank/DDBJ whole genome shotgun (WGS) entry which is preliminary data.</text>
</comment>
<dbReference type="Gene3D" id="3.40.50.300">
    <property type="entry name" value="P-loop containing nucleotide triphosphate hydrolases"/>
    <property type="match status" value="1"/>
</dbReference>
<keyword evidence="5 9" id="KW-0547">Nucleotide-binding</keyword>
<dbReference type="SUPFAM" id="SSF52540">
    <property type="entry name" value="P-loop containing nucleoside triphosphate hydrolases"/>
    <property type="match status" value="1"/>
</dbReference>
<dbReference type="NCBIfam" id="TIGR01313">
    <property type="entry name" value="therm_gnt_kin"/>
    <property type="match status" value="1"/>
</dbReference>
<keyword evidence="4 9" id="KW-0808">Transferase</keyword>
<evidence type="ECO:0000313" key="11">
    <source>
        <dbReference type="Proteomes" id="UP001501697"/>
    </source>
</evidence>
<dbReference type="InterPro" id="IPR006001">
    <property type="entry name" value="Therm_gnt_kin"/>
</dbReference>
<keyword evidence="11" id="KW-1185">Reference proteome</keyword>
<protein>
    <recommendedName>
        <fullName evidence="3 9">Gluconokinase</fullName>
        <ecNumber evidence="3 9">2.7.1.12</ecNumber>
    </recommendedName>
</protein>
<dbReference type="EC" id="2.7.1.12" evidence="3 9"/>
<comment type="catalytic activity">
    <reaction evidence="8 9">
        <text>D-gluconate + ATP = 6-phospho-D-gluconate + ADP + H(+)</text>
        <dbReference type="Rhea" id="RHEA:19433"/>
        <dbReference type="ChEBI" id="CHEBI:15378"/>
        <dbReference type="ChEBI" id="CHEBI:18391"/>
        <dbReference type="ChEBI" id="CHEBI:30616"/>
        <dbReference type="ChEBI" id="CHEBI:58759"/>
        <dbReference type="ChEBI" id="CHEBI:456216"/>
        <dbReference type="EC" id="2.7.1.12"/>
    </reaction>
</comment>
<organism evidence="10 11">
    <name type="scientific">Microbacterium awajiense</name>
    <dbReference type="NCBI Taxonomy" id="415214"/>
    <lineage>
        <taxon>Bacteria</taxon>
        <taxon>Bacillati</taxon>
        <taxon>Actinomycetota</taxon>
        <taxon>Actinomycetes</taxon>
        <taxon>Micrococcales</taxon>
        <taxon>Microbacteriaceae</taxon>
        <taxon>Microbacterium</taxon>
    </lineage>
</organism>
<proteinExistence type="inferred from homology"/>
<evidence type="ECO:0000256" key="6">
    <source>
        <dbReference type="ARBA" id="ARBA00022777"/>
    </source>
</evidence>
<dbReference type="PANTHER" id="PTHR43442">
    <property type="entry name" value="GLUCONOKINASE-RELATED"/>
    <property type="match status" value="1"/>
</dbReference>
<evidence type="ECO:0000313" key="10">
    <source>
        <dbReference type="EMBL" id="GAA3641185.1"/>
    </source>
</evidence>
<evidence type="ECO:0000256" key="7">
    <source>
        <dbReference type="ARBA" id="ARBA00022840"/>
    </source>
</evidence>
<dbReference type="EMBL" id="BAAAYU010000005">
    <property type="protein sequence ID" value="GAA3641185.1"/>
    <property type="molecule type" value="Genomic_DNA"/>
</dbReference>